<keyword evidence="3" id="KW-1185">Reference proteome</keyword>
<protein>
    <submittedName>
        <fullName evidence="2">Uncharacterized protein</fullName>
    </submittedName>
</protein>
<keyword evidence="1" id="KW-0812">Transmembrane</keyword>
<sequence>MLTAQSSCSVVTVRPFDCPFCPHGRHYHFGFRSVLVNSWLSSADTAYNDPAPFPESSLWFALVPISLQFMVPSIDWLYCAYALTSVGSLVTVIAFVAIPSVFGPPLARCSFAFHVAPVAGRPRRSLVLRLCYCLHILTVLD</sequence>
<evidence type="ECO:0000313" key="2">
    <source>
        <dbReference type="EMBL" id="KAL2651031.1"/>
    </source>
</evidence>
<evidence type="ECO:0000256" key="1">
    <source>
        <dbReference type="SAM" id="Phobius"/>
    </source>
</evidence>
<comment type="caution">
    <text evidence="2">The sequence shown here is derived from an EMBL/GenBank/DDBJ whole genome shotgun (WGS) entry which is preliminary data.</text>
</comment>
<reference evidence="2 3" key="1">
    <citation type="submission" date="2024-09" db="EMBL/GenBank/DDBJ databases">
        <title>Chromosome-scale assembly of Riccia fluitans.</title>
        <authorList>
            <person name="Paukszto L."/>
            <person name="Sawicki J."/>
            <person name="Karawczyk K."/>
            <person name="Piernik-Szablinska J."/>
            <person name="Szczecinska M."/>
            <person name="Mazdziarz M."/>
        </authorList>
    </citation>
    <scope>NUCLEOTIDE SEQUENCE [LARGE SCALE GENOMIC DNA]</scope>
    <source>
        <strain evidence="2">Rf_01</strain>
        <tissue evidence="2">Aerial parts of the thallus</tissue>
    </source>
</reference>
<organism evidence="2 3">
    <name type="scientific">Riccia fluitans</name>
    <dbReference type="NCBI Taxonomy" id="41844"/>
    <lineage>
        <taxon>Eukaryota</taxon>
        <taxon>Viridiplantae</taxon>
        <taxon>Streptophyta</taxon>
        <taxon>Embryophyta</taxon>
        <taxon>Marchantiophyta</taxon>
        <taxon>Marchantiopsida</taxon>
        <taxon>Marchantiidae</taxon>
        <taxon>Marchantiales</taxon>
        <taxon>Ricciaceae</taxon>
        <taxon>Riccia</taxon>
    </lineage>
</organism>
<keyword evidence="1" id="KW-1133">Transmembrane helix</keyword>
<dbReference type="Proteomes" id="UP001605036">
    <property type="component" value="Unassembled WGS sequence"/>
</dbReference>
<gene>
    <name evidence="2" type="ORF">R1flu_019159</name>
</gene>
<keyword evidence="1" id="KW-0472">Membrane</keyword>
<accession>A0ABD1ZHV5</accession>
<name>A0ABD1ZHV5_9MARC</name>
<proteinExistence type="predicted"/>
<dbReference type="AlphaFoldDB" id="A0ABD1ZHV5"/>
<feature type="transmembrane region" description="Helical" evidence="1">
    <location>
        <begin position="76"/>
        <end position="98"/>
    </location>
</feature>
<dbReference type="EMBL" id="JBHFFA010000001">
    <property type="protein sequence ID" value="KAL2651031.1"/>
    <property type="molecule type" value="Genomic_DNA"/>
</dbReference>
<evidence type="ECO:0000313" key="3">
    <source>
        <dbReference type="Proteomes" id="UP001605036"/>
    </source>
</evidence>